<dbReference type="EMBL" id="JAENGZ010001503">
    <property type="protein sequence ID" value="KAG6947704.1"/>
    <property type="molecule type" value="Genomic_DNA"/>
</dbReference>
<evidence type="ECO:0000313" key="2">
    <source>
        <dbReference type="EMBL" id="KAG6947704.1"/>
    </source>
</evidence>
<gene>
    <name evidence="2" type="ORF">JG687_00015935</name>
</gene>
<evidence type="ECO:0000256" key="1">
    <source>
        <dbReference type="SAM" id="Phobius"/>
    </source>
</evidence>
<feature type="transmembrane region" description="Helical" evidence="1">
    <location>
        <begin position="28"/>
        <end position="48"/>
    </location>
</feature>
<dbReference type="Proteomes" id="UP000688947">
    <property type="component" value="Unassembled WGS sequence"/>
</dbReference>
<proteinExistence type="predicted"/>
<protein>
    <submittedName>
        <fullName evidence="2">Uncharacterized protein</fullName>
    </submittedName>
</protein>
<sequence>MNCEMGSLSAASADCSIHLKWLGAIHDWLASFVLNISIIMSISNYIIFWG</sequence>
<organism evidence="2 3">
    <name type="scientific">Phytophthora cactorum</name>
    <dbReference type="NCBI Taxonomy" id="29920"/>
    <lineage>
        <taxon>Eukaryota</taxon>
        <taxon>Sar</taxon>
        <taxon>Stramenopiles</taxon>
        <taxon>Oomycota</taxon>
        <taxon>Peronosporomycetes</taxon>
        <taxon>Peronosporales</taxon>
        <taxon>Peronosporaceae</taxon>
        <taxon>Phytophthora</taxon>
    </lineage>
</organism>
<name>A0A8T1TWI7_9STRA</name>
<keyword evidence="1" id="KW-0812">Transmembrane</keyword>
<reference evidence="2" key="1">
    <citation type="submission" date="2021-01" db="EMBL/GenBank/DDBJ databases">
        <title>Phytophthora aleatoria, a newly-described species from Pinus radiata is distinct from Phytophthora cactorum isolates based on comparative genomics.</title>
        <authorList>
            <person name="Mcdougal R."/>
            <person name="Panda P."/>
            <person name="Williams N."/>
            <person name="Studholme D.J."/>
        </authorList>
    </citation>
    <scope>NUCLEOTIDE SEQUENCE</scope>
    <source>
        <strain evidence="2">NZFS 3830</strain>
    </source>
</reference>
<keyword evidence="1" id="KW-0472">Membrane</keyword>
<dbReference type="AlphaFoldDB" id="A0A8T1TWI7"/>
<accession>A0A8T1TWI7</accession>
<evidence type="ECO:0000313" key="3">
    <source>
        <dbReference type="Proteomes" id="UP000688947"/>
    </source>
</evidence>
<keyword evidence="1" id="KW-1133">Transmembrane helix</keyword>
<comment type="caution">
    <text evidence="2">The sequence shown here is derived from an EMBL/GenBank/DDBJ whole genome shotgun (WGS) entry which is preliminary data.</text>
</comment>